<organism evidence="12 13">
    <name type="scientific">Anaerobium acetethylicum</name>
    <dbReference type="NCBI Taxonomy" id="1619234"/>
    <lineage>
        <taxon>Bacteria</taxon>
        <taxon>Bacillati</taxon>
        <taxon>Bacillota</taxon>
        <taxon>Clostridia</taxon>
        <taxon>Lachnospirales</taxon>
        <taxon>Lachnospiraceae</taxon>
        <taxon>Anaerobium</taxon>
    </lineage>
</organism>
<reference evidence="12 13" key="1">
    <citation type="submission" date="2016-09" db="EMBL/GenBank/DDBJ databases">
        <authorList>
            <person name="Capua I."/>
            <person name="De Benedictis P."/>
            <person name="Joannis T."/>
            <person name="Lombin L.H."/>
            <person name="Cattoli G."/>
        </authorList>
    </citation>
    <scope>NUCLEOTIDE SEQUENCE [LARGE SCALE GENOMIC DNA]</scope>
    <source>
        <strain evidence="12 13">GluBS11</strain>
    </source>
</reference>
<evidence type="ECO:0000256" key="7">
    <source>
        <dbReference type="ARBA" id="ARBA00022842"/>
    </source>
</evidence>
<name>A0A1D3TS09_9FIRM</name>
<keyword evidence="4 10" id="KW-0808">Transferase</keyword>
<keyword evidence="6 10" id="KW-0274">FAD</keyword>
<evidence type="ECO:0000256" key="11">
    <source>
        <dbReference type="PIRSR" id="PIRSR006268-2"/>
    </source>
</evidence>
<dbReference type="PANTHER" id="PTHR30040:SF2">
    <property type="entry name" value="FAD:PROTEIN FMN TRANSFERASE"/>
    <property type="match status" value="1"/>
</dbReference>
<dbReference type="Gene3D" id="3.10.520.10">
    <property type="entry name" value="ApbE-like domains"/>
    <property type="match status" value="1"/>
</dbReference>
<evidence type="ECO:0000256" key="1">
    <source>
        <dbReference type="ARBA" id="ARBA00011955"/>
    </source>
</evidence>
<dbReference type="EMBL" id="FMKA01000005">
    <property type="protein sequence ID" value="SCP96567.1"/>
    <property type="molecule type" value="Genomic_DNA"/>
</dbReference>
<dbReference type="Proteomes" id="UP000199315">
    <property type="component" value="Unassembled WGS sequence"/>
</dbReference>
<dbReference type="STRING" id="1619234.SAMN05421730_100593"/>
<feature type="binding site" evidence="11">
    <location>
        <position position="267"/>
    </location>
    <ligand>
        <name>Mg(2+)</name>
        <dbReference type="ChEBI" id="CHEBI:18420"/>
    </ligand>
</feature>
<evidence type="ECO:0000256" key="9">
    <source>
        <dbReference type="ARBA" id="ARBA00048540"/>
    </source>
</evidence>
<comment type="catalytic activity">
    <reaction evidence="9 10">
        <text>L-threonyl-[protein] + FAD = FMN-L-threonyl-[protein] + AMP + H(+)</text>
        <dbReference type="Rhea" id="RHEA:36847"/>
        <dbReference type="Rhea" id="RHEA-COMP:11060"/>
        <dbReference type="Rhea" id="RHEA-COMP:11061"/>
        <dbReference type="ChEBI" id="CHEBI:15378"/>
        <dbReference type="ChEBI" id="CHEBI:30013"/>
        <dbReference type="ChEBI" id="CHEBI:57692"/>
        <dbReference type="ChEBI" id="CHEBI:74257"/>
        <dbReference type="ChEBI" id="CHEBI:456215"/>
        <dbReference type="EC" id="2.7.1.180"/>
    </reaction>
</comment>
<dbReference type="OrthoDB" id="9778595at2"/>
<gene>
    <name evidence="12" type="ORF">SAMN05421730_100593</name>
</gene>
<evidence type="ECO:0000256" key="10">
    <source>
        <dbReference type="PIRNR" id="PIRNR006268"/>
    </source>
</evidence>
<dbReference type="EC" id="2.7.1.180" evidence="1 10"/>
<proteinExistence type="inferred from homology"/>
<dbReference type="AlphaFoldDB" id="A0A1D3TS09"/>
<evidence type="ECO:0000256" key="5">
    <source>
        <dbReference type="ARBA" id="ARBA00022723"/>
    </source>
</evidence>
<dbReference type="InterPro" id="IPR003374">
    <property type="entry name" value="ApbE-like_sf"/>
</dbReference>
<evidence type="ECO:0000313" key="12">
    <source>
        <dbReference type="EMBL" id="SCP96567.1"/>
    </source>
</evidence>
<evidence type="ECO:0000256" key="2">
    <source>
        <dbReference type="ARBA" id="ARBA00016337"/>
    </source>
</evidence>
<comment type="similarity">
    <text evidence="10">Belongs to the ApbE family.</text>
</comment>
<feature type="binding site" evidence="11">
    <location>
        <position position="149"/>
    </location>
    <ligand>
        <name>Mg(2+)</name>
        <dbReference type="ChEBI" id="CHEBI:18420"/>
    </ligand>
</feature>
<dbReference type="Pfam" id="PF02424">
    <property type="entry name" value="ApbE"/>
    <property type="match status" value="1"/>
</dbReference>
<dbReference type="SUPFAM" id="SSF143631">
    <property type="entry name" value="ApbE-like"/>
    <property type="match status" value="1"/>
</dbReference>
<comment type="cofactor">
    <cofactor evidence="11">
        <name>Mg(2+)</name>
        <dbReference type="ChEBI" id="CHEBI:18420"/>
    </cofactor>
    <cofactor evidence="11">
        <name>Mn(2+)</name>
        <dbReference type="ChEBI" id="CHEBI:29035"/>
    </cofactor>
    <text evidence="11">Magnesium. Can also use manganese.</text>
</comment>
<dbReference type="GO" id="GO:0016740">
    <property type="term" value="F:transferase activity"/>
    <property type="evidence" value="ECO:0007669"/>
    <property type="project" value="UniProtKB-UniRule"/>
</dbReference>
<accession>A0A1D3TS09</accession>
<dbReference type="PIRSF" id="PIRSF006268">
    <property type="entry name" value="ApbE"/>
    <property type="match status" value="1"/>
</dbReference>
<keyword evidence="3 10" id="KW-0285">Flavoprotein</keyword>
<keyword evidence="12" id="KW-0449">Lipoprotein</keyword>
<evidence type="ECO:0000256" key="4">
    <source>
        <dbReference type="ARBA" id="ARBA00022679"/>
    </source>
</evidence>
<dbReference type="GO" id="GO:0046872">
    <property type="term" value="F:metal ion binding"/>
    <property type="evidence" value="ECO:0007669"/>
    <property type="project" value="UniProtKB-UniRule"/>
</dbReference>
<feature type="binding site" evidence="11">
    <location>
        <position position="263"/>
    </location>
    <ligand>
        <name>Mg(2+)</name>
        <dbReference type="ChEBI" id="CHEBI:18420"/>
    </ligand>
</feature>
<dbReference type="PANTHER" id="PTHR30040">
    <property type="entry name" value="THIAMINE BIOSYNTHESIS LIPOPROTEIN APBE"/>
    <property type="match status" value="1"/>
</dbReference>
<evidence type="ECO:0000313" key="13">
    <source>
        <dbReference type="Proteomes" id="UP000199315"/>
    </source>
</evidence>
<keyword evidence="7 10" id="KW-0460">Magnesium</keyword>
<keyword evidence="13" id="KW-1185">Reference proteome</keyword>
<dbReference type="InterPro" id="IPR024932">
    <property type="entry name" value="ApbE"/>
</dbReference>
<dbReference type="RefSeq" id="WP_091231912.1">
    <property type="nucleotide sequence ID" value="NZ_FMKA01000005.1"/>
</dbReference>
<keyword evidence="5 10" id="KW-0479">Metal-binding</keyword>
<sequence length="323" mass="35647">MQEDVEIKCFALGTFNQIKIYGCENKEFIADCIVKKLQTIDDQMSAFNGDSDISKIVASAGNSYVTVHEDTLKVLERALWYYHSSDGGFDITIRPLVELWGIGKKDSFIPDRQEIEHVKRKTDASKLLTKPDSLQVKLDIPEGSADLGGIAKGFAADEVKRILLENGIENALINLGGNVVAIGRRHDGNCWKIGIQNPLAPRGEYIGILEAENKTIVTSGSNEQFFIKDKVRYHHILDPRSGYPAQSALLSVTAVCDKSIDADALTTALFVSGVEKGMGLLKKVGAEAIFITEDMEIKITDGLKGKFKITESIDKDRRDMYVC</sequence>
<evidence type="ECO:0000256" key="8">
    <source>
        <dbReference type="ARBA" id="ARBA00031306"/>
    </source>
</evidence>
<evidence type="ECO:0000256" key="3">
    <source>
        <dbReference type="ARBA" id="ARBA00022630"/>
    </source>
</evidence>
<protein>
    <recommendedName>
        <fullName evidence="2 10">FAD:protein FMN transferase</fullName>
        <ecNumber evidence="1 10">2.7.1.180</ecNumber>
    </recommendedName>
    <alternativeName>
        <fullName evidence="8 10">Flavin transferase</fullName>
    </alternativeName>
</protein>
<evidence type="ECO:0000256" key="6">
    <source>
        <dbReference type="ARBA" id="ARBA00022827"/>
    </source>
</evidence>